<dbReference type="AlphaFoldDB" id="A0A6C0EM67"/>
<keyword evidence="2" id="KW-0472">Membrane</keyword>
<evidence type="ECO:0000256" key="1">
    <source>
        <dbReference type="SAM" id="MobiDB-lite"/>
    </source>
</evidence>
<evidence type="ECO:0000256" key="2">
    <source>
        <dbReference type="SAM" id="Phobius"/>
    </source>
</evidence>
<evidence type="ECO:0000313" key="3">
    <source>
        <dbReference type="EMBL" id="QHT29741.1"/>
    </source>
</evidence>
<keyword evidence="2" id="KW-1133">Transmembrane helix</keyword>
<feature type="compositionally biased region" description="Basic residues" evidence="1">
    <location>
        <begin position="134"/>
        <end position="146"/>
    </location>
</feature>
<name>A0A6C0EM67_9ZZZZ</name>
<accession>A0A6C0EM67</accession>
<proteinExistence type="predicted"/>
<dbReference type="EMBL" id="MN738881">
    <property type="protein sequence ID" value="QHT29741.1"/>
    <property type="molecule type" value="Genomic_DNA"/>
</dbReference>
<keyword evidence="2" id="KW-0812">Transmembrane</keyword>
<feature type="compositionally biased region" description="Acidic residues" evidence="1">
    <location>
        <begin position="150"/>
        <end position="163"/>
    </location>
</feature>
<organism evidence="3">
    <name type="scientific">viral metagenome</name>
    <dbReference type="NCBI Taxonomy" id="1070528"/>
    <lineage>
        <taxon>unclassified sequences</taxon>
        <taxon>metagenomes</taxon>
        <taxon>organismal metagenomes</taxon>
    </lineage>
</organism>
<reference evidence="3" key="1">
    <citation type="journal article" date="2020" name="Nature">
        <title>Giant virus diversity and host interactions through global metagenomics.</title>
        <authorList>
            <person name="Schulz F."/>
            <person name="Roux S."/>
            <person name="Paez-Espino D."/>
            <person name="Jungbluth S."/>
            <person name="Walsh D.A."/>
            <person name="Denef V.J."/>
            <person name="McMahon K.D."/>
            <person name="Konstantinidis K.T."/>
            <person name="Eloe-Fadrosh E.A."/>
            <person name="Kyrpides N.C."/>
            <person name="Woyke T."/>
        </authorList>
    </citation>
    <scope>NUCLEOTIDE SEQUENCE</scope>
    <source>
        <strain evidence="3">GVMAG-M-3300009068-24</strain>
    </source>
</reference>
<protein>
    <submittedName>
        <fullName evidence="3">Uncharacterized protein</fullName>
    </submittedName>
</protein>
<feature type="region of interest" description="Disordered" evidence="1">
    <location>
        <begin position="127"/>
        <end position="170"/>
    </location>
</feature>
<sequence length="216" mass="23457">MNSPIENVTNSFKKKWSGIFSDNKDVLIILLSALLLLSILGVHFFHVILEAIENVVDRVLVLLGHVLAGVSYSTGEILNVSADTVSDVAKVTIDLGNGAINDVGDVLKSGGSGTVIQPPVPVHHVIPTFTQGHRPTKKAHKKSHKKGTPEPDDGSDDEREEGAESMQTMWSPYVFTTPTGYAATLPRHEPFTSWRPATSMPSPIHQWIETGKYAVV</sequence>
<feature type="transmembrane region" description="Helical" evidence="2">
    <location>
        <begin position="26"/>
        <end position="49"/>
    </location>
</feature>